<evidence type="ECO:0000256" key="1">
    <source>
        <dbReference type="ARBA" id="ARBA00004141"/>
    </source>
</evidence>
<keyword evidence="4 11" id="KW-0812">Transmembrane</keyword>
<dbReference type="InterPro" id="IPR039428">
    <property type="entry name" value="NUOK/Mnh_C1-like"/>
</dbReference>
<geneLocation type="mitochondrion" evidence="12"/>
<dbReference type="AlphaFoldDB" id="A0A0C5APP4"/>
<dbReference type="Pfam" id="PF00420">
    <property type="entry name" value="Oxidored_q2"/>
    <property type="match status" value="1"/>
</dbReference>
<comment type="catalytic activity">
    <reaction evidence="10">
        <text>a ubiquinone + NADH + 5 H(+)(in) = a ubiquinol + NAD(+) + 4 H(+)(out)</text>
        <dbReference type="Rhea" id="RHEA:29091"/>
        <dbReference type="Rhea" id="RHEA-COMP:9565"/>
        <dbReference type="Rhea" id="RHEA-COMP:9566"/>
        <dbReference type="ChEBI" id="CHEBI:15378"/>
        <dbReference type="ChEBI" id="CHEBI:16389"/>
        <dbReference type="ChEBI" id="CHEBI:17976"/>
        <dbReference type="ChEBI" id="CHEBI:57540"/>
        <dbReference type="ChEBI" id="CHEBI:57945"/>
        <dbReference type="EC" id="7.1.1.2"/>
    </reaction>
</comment>
<gene>
    <name evidence="12" type="primary">nad4l</name>
</gene>
<comment type="subcellular location">
    <subcellularLocation>
        <location evidence="1">Membrane</location>
        <topology evidence="1">Multi-pass membrane protein</topology>
    </subcellularLocation>
</comment>
<evidence type="ECO:0000256" key="6">
    <source>
        <dbReference type="ARBA" id="ARBA00022989"/>
    </source>
</evidence>
<evidence type="ECO:0000256" key="3">
    <source>
        <dbReference type="ARBA" id="ARBA00016612"/>
    </source>
</evidence>
<keyword evidence="6 11" id="KW-1133">Transmembrane helix</keyword>
<proteinExistence type="inferred from homology"/>
<evidence type="ECO:0000256" key="10">
    <source>
        <dbReference type="ARBA" id="ARBA00049551"/>
    </source>
</evidence>
<dbReference type="GO" id="GO:0008137">
    <property type="term" value="F:NADH dehydrogenase (ubiquinone) activity"/>
    <property type="evidence" value="ECO:0007669"/>
    <property type="project" value="UniProtKB-EC"/>
</dbReference>
<organism evidence="12">
    <name type="scientific">Faxonius limosus</name>
    <name type="common">Spinycheek crayfish</name>
    <name type="synonym">Orconectes limosus</name>
    <dbReference type="NCBI Taxonomy" id="28379"/>
    <lineage>
        <taxon>Eukaryota</taxon>
        <taxon>Metazoa</taxon>
        <taxon>Ecdysozoa</taxon>
        <taxon>Arthropoda</taxon>
        <taxon>Crustacea</taxon>
        <taxon>Multicrustacea</taxon>
        <taxon>Malacostraca</taxon>
        <taxon>Eumalacostraca</taxon>
        <taxon>Eucarida</taxon>
        <taxon>Decapoda</taxon>
        <taxon>Pleocyemata</taxon>
        <taxon>Astacidea</taxon>
        <taxon>Astacoidea</taxon>
        <taxon>Cambaridae</taxon>
        <taxon>Faxonius</taxon>
    </lineage>
</organism>
<evidence type="ECO:0000313" key="12">
    <source>
        <dbReference type="EMBL" id="AJK90932.1"/>
    </source>
</evidence>
<reference evidence="12" key="1">
    <citation type="submission" date="2014-11" db="EMBL/GenBank/DDBJ databases">
        <title>The complete mitogenome of the Delcore Crayfish, Orconectes limosus (Rafinesque, 1817).</title>
        <authorList>
            <person name="Gan H.M."/>
            <person name="Lee Y.P."/>
            <person name="Grandjean F."/>
            <person name="Austin C.M."/>
        </authorList>
    </citation>
    <scope>NUCLEOTIDE SEQUENCE</scope>
    <source>
        <tissue evidence="12">Muscle tissue</tissue>
    </source>
</reference>
<dbReference type="EMBL" id="KP205431">
    <property type="protein sequence ID" value="AJK90932.1"/>
    <property type="molecule type" value="Genomic_DNA"/>
</dbReference>
<sequence>MNALNLVYVCSLIMMFCGGWSFISNRKHLLNTLLSLEFVMLSVFWAMVLYIMSVGIEMYFVLFFLTLGVCEGALGLSLLISIVCSHGNDYFGSFNVV</sequence>
<evidence type="ECO:0000256" key="5">
    <source>
        <dbReference type="ARBA" id="ARBA00022967"/>
    </source>
</evidence>
<keyword evidence="7" id="KW-0520">NAD</keyword>
<dbReference type="Gene3D" id="1.10.287.3510">
    <property type="match status" value="1"/>
</dbReference>
<evidence type="ECO:0000256" key="8">
    <source>
        <dbReference type="ARBA" id="ARBA00023136"/>
    </source>
</evidence>
<keyword evidence="5" id="KW-1278">Translocase</keyword>
<keyword evidence="12" id="KW-0496">Mitochondrion</keyword>
<accession>A0A0C5APP4</accession>
<comment type="similarity">
    <text evidence="2">Belongs to the complex I subunit 4L family.</text>
</comment>
<keyword evidence="8 11" id="KW-0472">Membrane</keyword>
<evidence type="ECO:0000256" key="7">
    <source>
        <dbReference type="ARBA" id="ARBA00023027"/>
    </source>
</evidence>
<evidence type="ECO:0000256" key="4">
    <source>
        <dbReference type="ARBA" id="ARBA00022692"/>
    </source>
</evidence>
<feature type="transmembrane region" description="Helical" evidence="11">
    <location>
        <begin position="6"/>
        <end position="23"/>
    </location>
</feature>
<evidence type="ECO:0000256" key="11">
    <source>
        <dbReference type="SAM" id="Phobius"/>
    </source>
</evidence>
<dbReference type="GO" id="GO:0016020">
    <property type="term" value="C:membrane"/>
    <property type="evidence" value="ECO:0007669"/>
    <property type="project" value="UniProtKB-SubCell"/>
</dbReference>
<protein>
    <recommendedName>
        <fullName evidence="3">NADH-ubiquinone oxidoreductase chain 4L</fullName>
    </recommendedName>
    <alternativeName>
        <fullName evidence="9">NADH dehydrogenase subunit 4L</fullName>
    </alternativeName>
</protein>
<feature type="transmembrane region" description="Helical" evidence="11">
    <location>
        <begin position="58"/>
        <end position="84"/>
    </location>
</feature>
<evidence type="ECO:0000256" key="2">
    <source>
        <dbReference type="ARBA" id="ARBA00010519"/>
    </source>
</evidence>
<evidence type="ECO:0000256" key="9">
    <source>
        <dbReference type="ARBA" id="ARBA00031586"/>
    </source>
</evidence>
<feature type="transmembrane region" description="Helical" evidence="11">
    <location>
        <begin position="30"/>
        <end position="52"/>
    </location>
</feature>
<name>A0A0C5APP4_FAXLI</name>